<dbReference type="STRING" id="1907666.DSM25559_1923"/>
<dbReference type="InterPro" id="IPR018060">
    <property type="entry name" value="HTH_AraC"/>
</dbReference>
<organism evidence="6 7">
    <name type="scientific">Agrobacterium rosae</name>
    <dbReference type="NCBI Taxonomy" id="1972867"/>
    <lineage>
        <taxon>Bacteria</taxon>
        <taxon>Pseudomonadati</taxon>
        <taxon>Pseudomonadota</taxon>
        <taxon>Alphaproteobacteria</taxon>
        <taxon>Hyphomicrobiales</taxon>
        <taxon>Rhizobiaceae</taxon>
        <taxon>Rhizobium/Agrobacterium group</taxon>
        <taxon>Agrobacterium</taxon>
    </lineage>
</organism>
<evidence type="ECO:0000313" key="6">
    <source>
        <dbReference type="EMBL" id="SCX20495.1"/>
    </source>
</evidence>
<dbReference type="SMART" id="SM00342">
    <property type="entry name" value="HTH_ARAC"/>
    <property type="match status" value="1"/>
</dbReference>
<evidence type="ECO:0000256" key="3">
    <source>
        <dbReference type="ARBA" id="ARBA00023163"/>
    </source>
</evidence>
<evidence type="ECO:0000256" key="1">
    <source>
        <dbReference type="ARBA" id="ARBA00023015"/>
    </source>
</evidence>
<dbReference type="GO" id="GO:0003700">
    <property type="term" value="F:DNA-binding transcription factor activity"/>
    <property type="evidence" value="ECO:0007669"/>
    <property type="project" value="InterPro"/>
</dbReference>
<evidence type="ECO:0000313" key="7">
    <source>
        <dbReference type="Proteomes" id="UP000187891"/>
    </source>
</evidence>
<dbReference type="PANTHER" id="PTHR46796:SF6">
    <property type="entry name" value="ARAC SUBFAMILY"/>
    <property type="match status" value="1"/>
</dbReference>
<feature type="domain" description="HTH araC/xylS-type" evidence="4">
    <location>
        <begin position="2"/>
        <end position="102"/>
    </location>
</feature>
<dbReference type="AlphaFoldDB" id="A0A1R3TJF1"/>
<dbReference type="Gene3D" id="1.10.10.60">
    <property type="entry name" value="Homeodomain-like"/>
    <property type="match status" value="1"/>
</dbReference>
<reference evidence="6" key="1">
    <citation type="submission" date="2016-10" db="EMBL/GenBank/DDBJ databases">
        <authorList>
            <person name="de Groot N.N."/>
        </authorList>
    </citation>
    <scope>NUCLEOTIDE SEQUENCE [LARGE SCALE GENOMIC DNA]</scope>
    <source>
        <strain evidence="6">DSM25559</strain>
    </source>
</reference>
<keyword evidence="1" id="KW-0805">Transcription regulation</keyword>
<evidence type="ECO:0000259" key="4">
    <source>
        <dbReference type="PROSITE" id="PS01124"/>
    </source>
</evidence>
<dbReference type="EMBL" id="FMUE01000004">
    <property type="protein sequence ID" value="SCX20495.1"/>
    <property type="molecule type" value="Genomic_DNA"/>
</dbReference>
<keyword evidence="3" id="KW-0804">Transcription</keyword>
<name>A0A1R3TJF1_9HYPH</name>
<dbReference type="InterPro" id="IPR009057">
    <property type="entry name" value="Homeodomain-like_sf"/>
</dbReference>
<dbReference type="GO" id="GO:0043565">
    <property type="term" value="F:sequence-specific DNA binding"/>
    <property type="evidence" value="ECO:0007669"/>
    <property type="project" value="InterPro"/>
</dbReference>
<dbReference type="RefSeq" id="WP_077119416.1">
    <property type="nucleotide sequence ID" value="NZ_CP192781.1"/>
</dbReference>
<evidence type="ECO:0000313" key="5">
    <source>
        <dbReference type="EMBL" id="MDX8303827.1"/>
    </source>
</evidence>
<proteinExistence type="predicted"/>
<accession>A0A1R3TJF1</accession>
<dbReference type="SUPFAM" id="SSF46689">
    <property type="entry name" value="Homeodomain-like"/>
    <property type="match status" value="1"/>
</dbReference>
<dbReference type="InterPro" id="IPR050204">
    <property type="entry name" value="AraC_XylS_family_regulators"/>
</dbReference>
<keyword evidence="2" id="KW-0238">DNA-binding</keyword>
<evidence type="ECO:0000256" key="2">
    <source>
        <dbReference type="ARBA" id="ARBA00023125"/>
    </source>
</evidence>
<gene>
    <name evidence="6" type="primary">feaR</name>
    <name evidence="6" type="ORF">DSM25559_1923</name>
    <name evidence="5" type="ORF">RMR22_16335</name>
</gene>
<dbReference type="EMBL" id="JAVRAF010000004">
    <property type="protein sequence ID" value="MDX8303827.1"/>
    <property type="molecule type" value="Genomic_DNA"/>
</dbReference>
<dbReference type="PANTHER" id="PTHR46796">
    <property type="entry name" value="HTH-TYPE TRANSCRIPTIONAL ACTIVATOR RHAS-RELATED"/>
    <property type="match status" value="1"/>
</dbReference>
<reference evidence="5" key="3">
    <citation type="journal article" date="2023" name="Phytobiomes J">
        <title>Deciphering the key players within the bacterial microbiota associated with aerial crown gall tumors on rhododendron: Insights into the gallobiome.</title>
        <authorList>
            <person name="Kuzmanovic N."/>
            <person name="Nesme J."/>
            <person name="Wolf J."/>
            <person name="Neumann-Schaal M."/>
            <person name="Petersen J."/>
            <person name="Fernandez-Gnecco G."/>
            <person name="Sproeer C."/>
            <person name="Bunk B."/>
            <person name="Overmann J."/>
            <person name="Sorensen S.J."/>
            <person name="Idczak E."/>
            <person name="Smalla K."/>
        </authorList>
    </citation>
    <scope>NUCLEOTIDE SEQUENCE</scope>
    <source>
        <strain evidence="5">Rho-11.1</strain>
    </source>
</reference>
<reference evidence="7" key="2">
    <citation type="submission" date="2016-10" db="EMBL/GenBank/DDBJ databases">
        <authorList>
            <person name="Wibberg D."/>
        </authorList>
    </citation>
    <scope>NUCLEOTIDE SEQUENCE [LARGE SCALE GENOMIC DNA]</scope>
</reference>
<dbReference type="Pfam" id="PF12833">
    <property type="entry name" value="HTH_18"/>
    <property type="match status" value="1"/>
</dbReference>
<protein>
    <submittedName>
        <fullName evidence="5">Helix-turn-helix transcriptional regulator</fullName>
    </submittedName>
    <submittedName>
        <fullName evidence="6">Transcriptional activator FeaR</fullName>
    </submittedName>
</protein>
<dbReference type="Proteomes" id="UP000187891">
    <property type="component" value="Unassembled WGS sequence"/>
</dbReference>
<sequence length="128" mass="14538">MERVKLLIDAHLAERELSPEWIAKNANLSRTRLYDLFKPAGGISRYVQKTRAAKLRQLLAMSEMARFSIGTLCHQVGFASESHAIRTFSEFFAMSPGQYRRQLSATYSDNDSKSYADFDGWIRALNAA</sequence>
<dbReference type="PROSITE" id="PS01124">
    <property type="entry name" value="HTH_ARAC_FAMILY_2"/>
    <property type="match status" value="1"/>
</dbReference>